<feature type="domain" description="VWFA" evidence="12">
    <location>
        <begin position="25"/>
        <end position="230"/>
    </location>
</feature>
<evidence type="ECO:0000313" key="13">
    <source>
        <dbReference type="EMBL" id="VDL83691.1"/>
    </source>
</evidence>
<evidence type="ECO:0000313" key="14">
    <source>
        <dbReference type="Proteomes" id="UP000271162"/>
    </source>
</evidence>
<dbReference type="Gene3D" id="1.10.238.10">
    <property type="entry name" value="EF-hand"/>
    <property type="match status" value="1"/>
</dbReference>
<dbReference type="Gene3D" id="2.40.290.10">
    <property type="match status" value="1"/>
</dbReference>
<dbReference type="Gene3D" id="1.10.1600.10">
    <property type="match status" value="1"/>
</dbReference>
<dbReference type="Proteomes" id="UP000271162">
    <property type="component" value="Unassembled WGS sequence"/>
</dbReference>
<dbReference type="Pfam" id="PF02735">
    <property type="entry name" value="Ku"/>
    <property type="match status" value="1"/>
</dbReference>
<dbReference type="GO" id="GO:0016787">
    <property type="term" value="F:hydrolase activity"/>
    <property type="evidence" value="ECO:0007669"/>
    <property type="project" value="UniProtKB-KW"/>
</dbReference>
<gene>
    <name evidence="13" type="ORF">NBR_LOCUS19955</name>
</gene>
<keyword evidence="4" id="KW-0378">Hydrolase</keyword>
<keyword evidence="6" id="KW-0067">ATP-binding</keyword>
<dbReference type="PROSITE" id="PS50222">
    <property type="entry name" value="EF_HAND_2"/>
    <property type="match status" value="1"/>
</dbReference>
<dbReference type="GO" id="GO:0005509">
    <property type="term" value="F:calcium ion binding"/>
    <property type="evidence" value="ECO:0007669"/>
    <property type="project" value="InterPro"/>
</dbReference>
<keyword evidence="14" id="KW-1185">Reference proteome</keyword>
<keyword evidence="7" id="KW-0238">DNA-binding</keyword>
<keyword evidence="9" id="KW-0234">DNA repair</keyword>
<dbReference type="PANTHER" id="PTHR12604">
    <property type="entry name" value="KU AUTOANTIGEN DNA HELICASE"/>
    <property type="match status" value="1"/>
</dbReference>
<feature type="domain" description="EF-hand" evidence="11">
    <location>
        <begin position="794"/>
        <end position="829"/>
    </location>
</feature>
<reference evidence="15" key="1">
    <citation type="submission" date="2017-02" db="UniProtKB">
        <authorList>
            <consortium name="WormBaseParasite"/>
        </authorList>
    </citation>
    <scope>IDENTIFICATION</scope>
</reference>
<evidence type="ECO:0000313" key="15">
    <source>
        <dbReference type="WBParaSite" id="NBR_0001995401-mRNA-1"/>
    </source>
</evidence>
<name>A0A0N4YRT2_NIPBR</name>
<dbReference type="InterPro" id="IPR002048">
    <property type="entry name" value="EF_hand_dom"/>
</dbReference>
<dbReference type="InterPro" id="IPR006164">
    <property type="entry name" value="DNA_bd_Ku70/Ku80"/>
</dbReference>
<evidence type="ECO:0000256" key="1">
    <source>
        <dbReference type="ARBA" id="ARBA00004123"/>
    </source>
</evidence>
<dbReference type="STRING" id="27835.A0A0N4YRT2"/>
<dbReference type="InterPro" id="IPR016194">
    <property type="entry name" value="SPOC-like_C_dom_sf"/>
</dbReference>
<dbReference type="InterPro" id="IPR036465">
    <property type="entry name" value="vWFA_dom_sf"/>
</dbReference>
<dbReference type="GO" id="GO:0005524">
    <property type="term" value="F:ATP binding"/>
    <property type="evidence" value="ECO:0007669"/>
    <property type="project" value="UniProtKB-KW"/>
</dbReference>
<organism evidence="15">
    <name type="scientific">Nippostrongylus brasiliensis</name>
    <name type="common">Rat hookworm</name>
    <dbReference type="NCBI Taxonomy" id="27835"/>
    <lineage>
        <taxon>Eukaryota</taxon>
        <taxon>Metazoa</taxon>
        <taxon>Ecdysozoa</taxon>
        <taxon>Nematoda</taxon>
        <taxon>Chromadorea</taxon>
        <taxon>Rhabditida</taxon>
        <taxon>Rhabditina</taxon>
        <taxon>Rhabditomorpha</taxon>
        <taxon>Strongyloidea</taxon>
        <taxon>Heligmosomidae</taxon>
        <taxon>Nippostrongylus</taxon>
    </lineage>
</organism>
<keyword evidence="8" id="KW-0233">DNA recombination</keyword>
<dbReference type="GO" id="GO:0004386">
    <property type="term" value="F:helicase activity"/>
    <property type="evidence" value="ECO:0007669"/>
    <property type="project" value="UniProtKB-KW"/>
</dbReference>
<dbReference type="SUPFAM" id="SSF47473">
    <property type="entry name" value="EF-hand"/>
    <property type="match status" value="1"/>
</dbReference>
<dbReference type="InterPro" id="IPR002035">
    <property type="entry name" value="VWF_A"/>
</dbReference>
<dbReference type="Pfam" id="PF03731">
    <property type="entry name" value="Ku_N"/>
    <property type="match status" value="1"/>
</dbReference>
<dbReference type="WBParaSite" id="NBR_0001995401-mRNA-1">
    <property type="protein sequence ID" value="NBR_0001995401-mRNA-1"/>
    <property type="gene ID" value="NBR_0001995401"/>
</dbReference>
<protein>
    <submittedName>
        <fullName evidence="15">X-ray repair cross-complementing protein 5 (inferred by orthology to a human protein)</fullName>
    </submittedName>
</protein>
<dbReference type="GO" id="GO:0006303">
    <property type="term" value="P:double-strand break repair via nonhomologous end joining"/>
    <property type="evidence" value="ECO:0007669"/>
    <property type="project" value="InterPro"/>
</dbReference>
<evidence type="ECO:0000259" key="11">
    <source>
        <dbReference type="PROSITE" id="PS50222"/>
    </source>
</evidence>
<dbReference type="GO" id="GO:0003690">
    <property type="term" value="F:double-stranded DNA binding"/>
    <property type="evidence" value="ECO:0007669"/>
    <property type="project" value="TreeGrafter"/>
</dbReference>
<evidence type="ECO:0000256" key="6">
    <source>
        <dbReference type="ARBA" id="ARBA00022840"/>
    </source>
</evidence>
<reference evidence="13 14" key="2">
    <citation type="submission" date="2018-11" db="EMBL/GenBank/DDBJ databases">
        <authorList>
            <consortium name="Pathogen Informatics"/>
        </authorList>
    </citation>
    <scope>NUCLEOTIDE SEQUENCE [LARGE SCALE GENOMIC DNA]</scope>
</reference>
<dbReference type="GO" id="GO:0006310">
    <property type="term" value="P:DNA recombination"/>
    <property type="evidence" value="ECO:0007669"/>
    <property type="project" value="UniProtKB-KW"/>
</dbReference>
<keyword evidence="5" id="KW-0347">Helicase</keyword>
<dbReference type="PANTHER" id="PTHR12604:SF4">
    <property type="entry name" value="X-RAY REPAIR CROSS-COMPLEMENTING PROTEIN 5"/>
    <property type="match status" value="1"/>
</dbReference>
<dbReference type="EMBL" id="UYSL01024657">
    <property type="protein sequence ID" value="VDL83691.1"/>
    <property type="molecule type" value="Genomic_DNA"/>
</dbReference>
<dbReference type="AlphaFoldDB" id="A0A0N4YRT2"/>
<keyword evidence="10" id="KW-0539">Nucleus</keyword>
<sequence>MSDDEFEKKKPVAKKAPERKEKYGALVMVIDCGNTMSETEEGRSHFSMAKEAADWILSRKIFTLSKDRVNIVLFGCEHTKNDNDVSGIYVQDEVLSKINFDHLRFLNREIAVNPNRTGNAIDALVVAADFLYQQTNGDANVLSKNILLFTNGLADCGGRGEEIQAAINGINAMQATLVTIGIDEDPSTSSASKHVLMDIVNRTDGMNYGFKLVLYNHFSVCFISKNSRAIRKNWEIAPGVRLPLALYTKSVAAKNPLKSVYINEDGEQMHRQSRFLVNVKTNDTTTDSSASELKDITEKEKRIQVYYFGDTKVPISEDDEARYHRHNFNEGEVRGCMKLIQFTKKENLKQCYLIGRNSFVAVPGWEKKTSERDLYFEAQRLPFAEDMRPFNFVNVAASCPKPNHNQVNLIDELIEEMQFSTENGSLEPESVLNPFFQRQCTAMKLRALNDLNSGDESKISDLIAPSTFLKRGLEPDSKLLKRAEHVLNTIAADGTGFSLHEVVKVKRVKQEIRREDISEWLAELESSKEDMKPDVNIKEKRPQNRFVDRARARLSDNFEFHMSSLLEEVVVMVSAEDEEAEQLHQIAYGRLVTLRSLAIEFGRPTEFNEWLMLSKTQWPEPAEELANRLSGLSSRSGGGDALRFDDVLMKEFLDFVLKNIASRLPWDGKDSSFYYSVYIERCVFFHFDPQRTGKVPIMVISVEKRLSIHNLVIVPTFWCSISRFNRVLEQFRICDRDLSGMISLDECQYLRGGNITPLFLQRVYACEMLYGDRQTLEMDFRLFVDLDLAISLRSQPASIRWLFRVLDMREDGVLDRDEIKQMADSMLENLAAKDYPMYNLNADDIVDEVIDMIKPADADGITVDDVIASNMAEVAFGMLIDCGRFCRYETREEEVV</sequence>
<proteinExistence type="predicted"/>
<dbReference type="SUPFAM" id="SSF53300">
    <property type="entry name" value="vWA-like"/>
    <property type="match status" value="1"/>
</dbReference>
<evidence type="ECO:0000256" key="3">
    <source>
        <dbReference type="ARBA" id="ARBA00022763"/>
    </source>
</evidence>
<dbReference type="OMA" id="ERCVFFH"/>
<evidence type="ECO:0000256" key="2">
    <source>
        <dbReference type="ARBA" id="ARBA00022741"/>
    </source>
</evidence>
<evidence type="ECO:0000256" key="10">
    <source>
        <dbReference type="ARBA" id="ARBA00023242"/>
    </source>
</evidence>
<accession>A0A0N4YRT2</accession>
<dbReference type="GO" id="GO:0043564">
    <property type="term" value="C:Ku70:Ku80 complex"/>
    <property type="evidence" value="ECO:0007669"/>
    <property type="project" value="TreeGrafter"/>
</dbReference>
<dbReference type="InterPro" id="IPR005161">
    <property type="entry name" value="Ku_N"/>
</dbReference>
<evidence type="ECO:0000256" key="4">
    <source>
        <dbReference type="ARBA" id="ARBA00022801"/>
    </source>
</evidence>
<dbReference type="InterPro" id="IPR011992">
    <property type="entry name" value="EF-hand-dom_pair"/>
</dbReference>
<comment type="subcellular location">
    <subcellularLocation>
        <location evidence="1">Nucleus</location>
    </subcellularLocation>
</comment>
<evidence type="ECO:0000256" key="7">
    <source>
        <dbReference type="ARBA" id="ARBA00023125"/>
    </source>
</evidence>
<dbReference type="PROSITE" id="PS50234">
    <property type="entry name" value="VWFA"/>
    <property type="match status" value="1"/>
</dbReference>
<dbReference type="GO" id="GO:0042162">
    <property type="term" value="F:telomeric DNA binding"/>
    <property type="evidence" value="ECO:0007669"/>
    <property type="project" value="TreeGrafter"/>
</dbReference>
<keyword evidence="3" id="KW-0227">DNA damage</keyword>
<evidence type="ECO:0000259" key="12">
    <source>
        <dbReference type="PROSITE" id="PS50234"/>
    </source>
</evidence>
<keyword evidence="2" id="KW-0547">Nucleotide-binding</keyword>
<dbReference type="SUPFAM" id="SSF100939">
    <property type="entry name" value="SPOC domain-like"/>
    <property type="match status" value="1"/>
</dbReference>
<evidence type="ECO:0000256" key="9">
    <source>
        <dbReference type="ARBA" id="ARBA00023204"/>
    </source>
</evidence>
<dbReference type="Gene3D" id="3.40.50.410">
    <property type="entry name" value="von Willebrand factor, type A domain"/>
    <property type="match status" value="1"/>
</dbReference>
<evidence type="ECO:0000256" key="8">
    <source>
        <dbReference type="ARBA" id="ARBA00023172"/>
    </source>
</evidence>
<dbReference type="GO" id="GO:0000723">
    <property type="term" value="P:telomere maintenance"/>
    <property type="evidence" value="ECO:0007669"/>
    <property type="project" value="TreeGrafter"/>
</dbReference>
<evidence type="ECO:0000256" key="5">
    <source>
        <dbReference type="ARBA" id="ARBA00022806"/>
    </source>
</evidence>